<keyword evidence="1" id="KW-1133">Transmembrane helix</keyword>
<name>A0ABD5Q3H2_9EURY</name>
<proteinExistence type="predicted"/>
<feature type="transmembrane region" description="Helical" evidence="1">
    <location>
        <begin position="46"/>
        <end position="66"/>
    </location>
</feature>
<keyword evidence="1" id="KW-0472">Membrane</keyword>
<protein>
    <submittedName>
        <fullName evidence="2">Uncharacterized protein</fullName>
    </submittedName>
</protein>
<evidence type="ECO:0000313" key="3">
    <source>
        <dbReference type="Proteomes" id="UP001595945"/>
    </source>
</evidence>
<feature type="transmembrane region" description="Helical" evidence="1">
    <location>
        <begin position="20"/>
        <end position="39"/>
    </location>
</feature>
<feature type="transmembrane region" description="Helical" evidence="1">
    <location>
        <begin position="103"/>
        <end position="126"/>
    </location>
</feature>
<reference evidence="2 3" key="1">
    <citation type="journal article" date="2019" name="Int. J. Syst. Evol. Microbiol.">
        <title>The Global Catalogue of Microorganisms (GCM) 10K type strain sequencing project: providing services to taxonomists for standard genome sequencing and annotation.</title>
        <authorList>
            <consortium name="The Broad Institute Genomics Platform"/>
            <consortium name="The Broad Institute Genome Sequencing Center for Infectious Disease"/>
            <person name="Wu L."/>
            <person name="Ma J."/>
        </authorList>
    </citation>
    <scope>NUCLEOTIDE SEQUENCE [LARGE SCALE GENOMIC DNA]</scope>
    <source>
        <strain evidence="2 3">XZYJ18</strain>
    </source>
</reference>
<dbReference type="GeneID" id="73044202"/>
<keyword evidence="3" id="KW-1185">Reference proteome</keyword>
<comment type="caution">
    <text evidence="2">The sequence shown here is derived from an EMBL/GenBank/DDBJ whole genome shotgun (WGS) entry which is preliminary data.</text>
</comment>
<dbReference type="Proteomes" id="UP001595945">
    <property type="component" value="Unassembled WGS sequence"/>
</dbReference>
<organism evidence="2 3">
    <name type="scientific">Halorussus aquaticus</name>
    <dbReference type="NCBI Taxonomy" id="2953748"/>
    <lineage>
        <taxon>Archaea</taxon>
        <taxon>Methanobacteriati</taxon>
        <taxon>Methanobacteriota</taxon>
        <taxon>Stenosarchaea group</taxon>
        <taxon>Halobacteria</taxon>
        <taxon>Halobacteriales</taxon>
        <taxon>Haladaptataceae</taxon>
        <taxon>Halorussus</taxon>
    </lineage>
</organism>
<accession>A0ABD5Q3H2</accession>
<dbReference type="AlphaFoldDB" id="A0ABD5Q3H2"/>
<keyword evidence="1" id="KW-0812">Transmembrane</keyword>
<gene>
    <name evidence="2" type="ORF">ACFO9K_12555</name>
</gene>
<sequence length="136" mass="14347">MSDGGTLRDGVAGFAGYVSLWFAFGLATNGLSVVFDAALVGEPFGWTLQASNLVAVGAAFVVHTWYPDARSGTVWRFGAATFLAFVTLGTVTGAMDVRTNGSLYYVLKSLLVWVAAVSVGAVVAWTDDWRTLLTGE</sequence>
<dbReference type="RefSeq" id="WP_254269206.1">
    <property type="nucleotide sequence ID" value="NZ_CP100400.1"/>
</dbReference>
<evidence type="ECO:0000256" key="1">
    <source>
        <dbReference type="SAM" id="Phobius"/>
    </source>
</evidence>
<evidence type="ECO:0000313" key="2">
    <source>
        <dbReference type="EMBL" id="MFC4825089.1"/>
    </source>
</evidence>
<feature type="transmembrane region" description="Helical" evidence="1">
    <location>
        <begin position="72"/>
        <end position="91"/>
    </location>
</feature>
<dbReference type="EMBL" id="JBHSHT010000002">
    <property type="protein sequence ID" value="MFC4825089.1"/>
    <property type="molecule type" value="Genomic_DNA"/>
</dbReference>